<dbReference type="EMBL" id="JACGCI010000014">
    <property type="protein sequence ID" value="KAF6759860.1"/>
    <property type="molecule type" value="Genomic_DNA"/>
</dbReference>
<evidence type="ECO:0000313" key="2">
    <source>
        <dbReference type="EMBL" id="KAF6759860.1"/>
    </source>
</evidence>
<feature type="region of interest" description="Disordered" evidence="1">
    <location>
        <begin position="313"/>
        <end position="335"/>
    </location>
</feature>
<comment type="caution">
    <text evidence="2">The sequence shown here is derived from an EMBL/GenBank/DDBJ whole genome shotgun (WGS) entry which is preliminary data.</text>
</comment>
<protein>
    <submittedName>
        <fullName evidence="2">Uncharacterized protein</fullName>
    </submittedName>
</protein>
<sequence>MCQGHGYMRGGYLLGGVGKREKGKCRVLYSFHVKGLVEGEPLSQISRENELKVVALIPRFHLSPLHHRRRRAFVVDMLWSSLLDELFFELDAGDGRSRGFSVHSELVSFLTSFVLGLKSCRSLDTTGRSAMGWVVRLEGYGARLPQGWRAAVDISYNAGNAGDNVDAVRWFGWVEGDGMGSLTWAMSESDYTTGVEPPGVYTMPSESSSRRADLAGTARERPFLRRVHCLCGGDGRVARLGKGAILLRRQFNYHNIGDGPDTTSDASLLSSPRPRAANGCCFPIIPVPTDANSTHHRQRCECEDQPRDNLERCTDPRGMTCERPRTPGKSPLNVSLRKTPAWSIDHRGLDARPTITLGVRRPSGGNACHVKPSCLRDDKRQQGLDMVSNDDGHALVNSNTLRPTTMCSTRRSIVSRITAAAACGLRQHIFLQRFKRDSLLALQESENTSIPSPIYKRVPENLNIAQLQENSCAAHTTGSDIIKAPAASRAGQVEIVPTDNAIAAPGAIRIYQPEA</sequence>
<feature type="compositionally biased region" description="Basic and acidic residues" evidence="1">
    <location>
        <begin position="313"/>
        <end position="325"/>
    </location>
</feature>
<keyword evidence="3" id="KW-1185">Reference proteome</keyword>
<name>A0A8H6M9E5_9AGAR</name>
<dbReference type="AlphaFoldDB" id="A0A8H6M9E5"/>
<evidence type="ECO:0000313" key="3">
    <source>
        <dbReference type="Proteomes" id="UP000521943"/>
    </source>
</evidence>
<evidence type="ECO:0000256" key="1">
    <source>
        <dbReference type="SAM" id="MobiDB-lite"/>
    </source>
</evidence>
<dbReference type="Proteomes" id="UP000521943">
    <property type="component" value="Unassembled WGS sequence"/>
</dbReference>
<reference evidence="2 3" key="1">
    <citation type="submission" date="2020-07" db="EMBL/GenBank/DDBJ databases">
        <title>Comparative genomics of pyrophilous fungi reveals a link between fire events and developmental genes.</title>
        <authorList>
            <consortium name="DOE Joint Genome Institute"/>
            <person name="Steindorff A.S."/>
            <person name="Carver A."/>
            <person name="Calhoun S."/>
            <person name="Stillman K."/>
            <person name="Liu H."/>
            <person name="Lipzen A."/>
            <person name="Pangilinan J."/>
            <person name="Labutti K."/>
            <person name="Bruns T.D."/>
            <person name="Grigoriev I.V."/>
        </authorList>
    </citation>
    <scope>NUCLEOTIDE SEQUENCE [LARGE SCALE GENOMIC DNA]</scope>
    <source>
        <strain evidence="2 3">CBS 144469</strain>
    </source>
</reference>
<accession>A0A8H6M9E5</accession>
<gene>
    <name evidence="2" type="ORF">DFP72DRAFT_843984</name>
</gene>
<organism evidence="2 3">
    <name type="scientific">Ephemerocybe angulata</name>
    <dbReference type="NCBI Taxonomy" id="980116"/>
    <lineage>
        <taxon>Eukaryota</taxon>
        <taxon>Fungi</taxon>
        <taxon>Dikarya</taxon>
        <taxon>Basidiomycota</taxon>
        <taxon>Agaricomycotina</taxon>
        <taxon>Agaricomycetes</taxon>
        <taxon>Agaricomycetidae</taxon>
        <taxon>Agaricales</taxon>
        <taxon>Agaricineae</taxon>
        <taxon>Psathyrellaceae</taxon>
        <taxon>Ephemerocybe</taxon>
    </lineage>
</organism>
<proteinExistence type="predicted"/>